<evidence type="ECO:0000259" key="2">
    <source>
        <dbReference type="PROSITE" id="PS50181"/>
    </source>
</evidence>
<comment type="caution">
    <text evidence="3">The sequence shown here is derived from an EMBL/GenBank/DDBJ whole genome shotgun (WGS) entry which is preliminary data.</text>
</comment>
<dbReference type="InterPro" id="IPR036047">
    <property type="entry name" value="F-box-like_dom_sf"/>
</dbReference>
<dbReference type="PROSITE" id="PS50181">
    <property type="entry name" value="FBOX"/>
    <property type="match status" value="1"/>
</dbReference>
<sequence length="986" mass="112839">MMRGFLSLPTELICHILLLLTPRDLTHCATTCKKIWDASQNSVYIQYKLELFAQGCTETATLDSISVSRKMRSLEKLASSWGSDFDAKIVFEEVVGPMRHGRFPKNQSVKCGLWWMWAQKNLFIRDCDGNIELSRSWRVDSLSSQHQILWSLIFEPLQDLVVAVLVPPYMSVVVTDAGQEHDVFLLEFRSALSLLPHPDSLCTSLQCKHTFSESGAYFVSLLNEPAICGDRAVVLYHVHSIQTRYLSVQVIDWRKGHAKSRSSCHLVDEQTIVVIEEQGHLSLYALQGPGGLPQHRVTYLLPNVAFHRDTPSFVIHATTSFYGTTTRPDLIPCYMPSLESQIMVLEIFSYPCTIILVIDMAIFSQQAIHAETPVEIPCHRIGVFGSKMAYALPQDRTPEPGERLEGFSDDQGHFYVHIWDFNKRVITRAKNASDCSSSHPLVHKPGPLDKTCFIGRVISNHPYTATVCRTPFMAHGFERLFLEQDRLVLSWTCKTVCDTARNSTHIQYKLELYAQGLNDTATLDSIDVYRKMHLLEKLASLWRSDFHAKTVSEAVDGPYGGRLQSAKWWMWNWNLFIRHCGSVTNVERSWPWLTQSFSQQQLLLMRLSIAVDPLQDLVCSVFAIHQLTVTDVKQEYQVFVVEFRLALSQLPYPDSTCTSLNCKHTFDEPGEYVVHVRRTEICGDRVVVVYQVDSESSDAQDLFIQVIDWRKGHAKHYPLCFPFEPDRAIFRLLDEQTMVGVGGDGQLTLYTLRELDGSPQHRVTYLLPNLAFHRHLPSYMIHATPSFYGTTTRPDLLPRYVPSLQSRIVVLEVLSHSWPVILVIDTAIFSEHAIHSEVLLEIPWSDWGPQYTRCFPHYLYRCNQISVFGSKMAYALPRDCTPEPGESLTGFWIDQVHFYVHIWDFNKRLIARVENTYDRGSSPSLPLIRTPGRIAHSCFVEDITSDQPYTATVCRTPFTARRFERLFLQQDRLILSWVGALDYILD</sequence>
<protein>
    <recommendedName>
        <fullName evidence="2">F-box domain-containing protein</fullName>
    </recommendedName>
</protein>
<dbReference type="Gene3D" id="1.20.1280.50">
    <property type="match status" value="1"/>
</dbReference>
<name>A0A1J8Q3Y2_9AGAM</name>
<dbReference type="AlphaFoldDB" id="A0A1J8Q3Y2"/>
<dbReference type="Proteomes" id="UP000183567">
    <property type="component" value="Unassembled WGS sequence"/>
</dbReference>
<feature type="chain" id="PRO_5013176457" description="F-box domain-containing protein" evidence="1">
    <location>
        <begin position="29"/>
        <end position="986"/>
    </location>
</feature>
<reference evidence="3 4" key="1">
    <citation type="submission" date="2016-03" db="EMBL/GenBank/DDBJ databases">
        <title>Comparative genomics of the ectomycorrhizal sister species Rhizopogon vinicolor and Rhizopogon vesiculosus (Basidiomycota: Boletales) reveals a divergence of the mating type B locus.</title>
        <authorList>
            <person name="Mujic A.B."/>
            <person name="Kuo A."/>
            <person name="Tritt A."/>
            <person name="Lipzen A."/>
            <person name="Chen C."/>
            <person name="Johnson J."/>
            <person name="Sharma A."/>
            <person name="Barry K."/>
            <person name="Grigoriev I.V."/>
            <person name="Spatafora J.W."/>
        </authorList>
    </citation>
    <scope>NUCLEOTIDE SEQUENCE [LARGE SCALE GENOMIC DNA]</scope>
    <source>
        <strain evidence="3 4">AM-OR11-056</strain>
    </source>
</reference>
<evidence type="ECO:0000313" key="3">
    <source>
        <dbReference type="EMBL" id="OJA16318.1"/>
    </source>
</evidence>
<evidence type="ECO:0000256" key="1">
    <source>
        <dbReference type="SAM" id="SignalP"/>
    </source>
</evidence>
<organism evidence="3 4">
    <name type="scientific">Rhizopogon vesiculosus</name>
    <dbReference type="NCBI Taxonomy" id="180088"/>
    <lineage>
        <taxon>Eukaryota</taxon>
        <taxon>Fungi</taxon>
        <taxon>Dikarya</taxon>
        <taxon>Basidiomycota</taxon>
        <taxon>Agaricomycotina</taxon>
        <taxon>Agaricomycetes</taxon>
        <taxon>Agaricomycetidae</taxon>
        <taxon>Boletales</taxon>
        <taxon>Suillineae</taxon>
        <taxon>Rhizopogonaceae</taxon>
        <taxon>Rhizopogon</taxon>
    </lineage>
</organism>
<accession>A0A1J8Q3Y2</accession>
<dbReference type="InterPro" id="IPR001810">
    <property type="entry name" value="F-box_dom"/>
</dbReference>
<keyword evidence="4" id="KW-1185">Reference proteome</keyword>
<gene>
    <name evidence="3" type="ORF">AZE42_08373</name>
</gene>
<dbReference type="SUPFAM" id="SSF81383">
    <property type="entry name" value="F-box domain"/>
    <property type="match status" value="1"/>
</dbReference>
<keyword evidence="1" id="KW-0732">Signal</keyword>
<evidence type="ECO:0000313" key="4">
    <source>
        <dbReference type="Proteomes" id="UP000183567"/>
    </source>
</evidence>
<dbReference type="OrthoDB" id="10362580at2759"/>
<dbReference type="Pfam" id="PF12937">
    <property type="entry name" value="F-box-like"/>
    <property type="match status" value="1"/>
</dbReference>
<feature type="signal peptide" evidence="1">
    <location>
        <begin position="1"/>
        <end position="28"/>
    </location>
</feature>
<feature type="domain" description="F-box" evidence="2">
    <location>
        <begin position="2"/>
        <end position="47"/>
    </location>
</feature>
<proteinExistence type="predicted"/>
<dbReference type="EMBL" id="LVVM01002656">
    <property type="protein sequence ID" value="OJA16318.1"/>
    <property type="molecule type" value="Genomic_DNA"/>
</dbReference>